<sequence>MKKMILSITLMLLVSLNGFSQTDMIPKVAVVDINAVYQAANANSDAVKKIIQLQEKHRNEIKKQQEVIDEMKERLAEAEESGDRSKIRDLTRRISVRENDLKNYTQRANNEIKEANEQMKSDPALLNLIRRAIQIVADRRGYSLVLSSSASGLVHWSPRIDITKEVIDTVATLQK</sequence>
<dbReference type="SMART" id="SM00935">
    <property type="entry name" value="OmpH"/>
    <property type="match status" value="1"/>
</dbReference>
<dbReference type="Gene3D" id="3.30.910.20">
    <property type="entry name" value="Skp domain"/>
    <property type="match status" value="1"/>
</dbReference>
<evidence type="ECO:0000256" key="3">
    <source>
        <dbReference type="SAM" id="Coils"/>
    </source>
</evidence>
<dbReference type="GO" id="GO:0050821">
    <property type="term" value="P:protein stabilization"/>
    <property type="evidence" value="ECO:0007669"/>
    <property type="project" value="TreeGrafter"/>
</dbReference>
<dbReference type="GO" id="GO:0005829">
    <property type="term" value="C:cytosol"/>
    <property type="evidence" value="ECO:0007669"/>
    <property type="project" value="TreeGrafter"/>
</dbReference>
<protein>
    <submittedName>
        <fullName evidence="5">OmpH family outer membrane protein</fullName>
    </submittedName>
</protein>
<dbReference type="GO" id="GO:0051082">
    <property type="term" value="F:unfolded protein binding"/>
    <property type="evidence" value="ECO:0007669"/>
    <property type="project" value="InterPro"/>
</dbReference>
<comment type="similarity">
    <text evidence="1">Belongs to the Skp family.</text>
</comment>
<evidence type="ECO:0000256" key="2">
    <source>
        <dbReference type="ARBA" id="ARBA00022729"/>
    </source>
</evidence>
<keyword evidence="3" id="KW-0175">Coiled coil</keyword>
<feature type="signal peptide" evidence="4">
    <location>
        <begin position="1"/>
        <end position="20"/>
    </location>
</feature>
<organism evidence="5 6">
    <name type="scientific">Entomospira culicis</name>
    <dbReference type="NCBI Taxonomy" id="2719989"/>
    <lineage>
        <taxon>Bacteria</taxon>
        <taxon>Pseudomonadati</taxon>
        <taxon>Spirochaetota</taxon>
        <taxon>Spirochaetia</taxon>
        <taxon>Spirochaetales</taxon>
        <taxon>Spirochaetaceae</taxon>
        <taxon>Entomospira</taxon>
    </lineage>
</organism>
<evidence type="ECO:0000313" key="6">
    <source>
        <dbReference type="Proteomes" id="UP000778951"/>
    </source>
</evidence>
<evidence type="ECO:0000256" key="1">
    <source>
        <dbReference type="ARBA" id="ARBA00009091"/>
    </source>
</evidence>
<feature type="chain" id="PRO_5037155684" evidence="4">
    <location>
        <begin position="21"/>
        <end position="175"/>
    </location>
</feature>
<dbReference type="InterPro" id="IPR024930">
    <property type="entry name" value="Skp_dom_sf"/>
</dbReference>
<gene>
    <name evidence="5" type="ORF">HCT48_04765</name>
</gene>
<proteinExistence type="inferred from homology"/>
<evidence type="ECO:0000256" key="4">
    <source>
        <dbReference type="SAM" id="SignalP"/>
    </source>
</evidence>
<keyword evidence="6" id="KW-1185">Reference proteome</keyword>
<accession>A0A968GGR1</accession>
<dbReference type="PANTHER" id="PTHR35089:SF1">
    <property type="entry name" value="CHAPERONE PROTEIN SKP"/>
    <property type="match status" value="1"/>
</dbReference>
<name>A0A968GGR1_9SPIO</name>
<reference evidence="5" key="1">
    <citation type="submission" date="2020-03" db="EMBL/GenBank/DDBJ databases">
        <title>Spirochaetal bacteria isolated from arthropods constitute a novel genus Entomospira genus novum within the order Spirochaetales.</title>
        <authorList>
            <person name="Grana-Miraglia L."/>
            <person name="Sikutova S."/>
            <person name="Fingerle V."/>
            <person name="Sing A."/>
            <person name="Castillo-Ramirez S."/>
            <person name="Margos G."/>
            <person name="Rudolf I."/>
        </authorList>
    </citation>
    <scope>NUCLEOTIDE SEQUENCE</scope>
    <source>
        <strain evidence="5">BR149</strain>
    </source>
</reference>
<evidence type="ECO:0000313" key="5">
    <source>
        <dbReference type="EMBL" id="NIZ69526.1"/>
    </source>
</evidence>
<dbReference type="RefSeq" id="WP_167695613.1">
    <property type="nucleotide sequence ID" value="NZ_CP118181.1"/>
</dbReference>
<dbReference type="SUPFAM" id="SSF111384">
    <property type="entry name" value="OmpH-like"/>
    <property type="match status" value="1"/>
</dbReference>
<feature type="coiled-coil region" evidence="3">
    <location>
        <begin position="54"/>
        <end position="118"/>
    </location>
</feature>
<dbReference type="EMBL" id="JAATLM010000001">
    <property type="protein sequence ID" value="NIZ69526.1"/>
    <property type="molecule type" value="Genomic_DNA"/>
</dbReference>
<dbReference type="Proteomes" id="UP000778951">
    <property type="component" value="Unassembled WGS sequence"/>
</dbReference>
<comment type="caution">
    <text evidence="5">The sequence shown here is derived from an EMBL/GenBank/DDBJ whole genome shotgun (WGS) entry which is preliminary data.</text>
</comment>
<keyword evidence="2 4" id="KW-0732">Signal</keyword>
<dbReference type="AlphaFoldDB" id="A0A968GGR1"/>
<dbReference type="PANTHER" id="PTHR35089">
    <property type="entry name" value="CHAPERONE PROTEIN SKP"/>
    <property type="match status" value="1"/>
</dbReference>
<dbReference type="Pfam" id="PF03938">
    <property type="entry name" value="OmpH"/>
    <property type="match status" value="1"/>
</dbReference>
<dbReference type="InterPro" id="IPR005632">
    <property type="entry name" value="Chaperone_Skp"/>
</dbReference>